<dbReference type="PROSITE" id="PS51257">
    <property type="entry name" value="PROKAR_LIPOPROTEIN"/>
    <property type="match status" value="1"/>
</dbReference>
<reference evidence="5 6" key="1">
    <citation type="journal article" date="2005" name="Nucleic Acids Res.">
        <title>Genomic blueprint of Hahella chejuensis, a marine microbe producing an algicidal agent.</title>
        <authorList>
            <person name="Jeong H."/>
            <person name="Yim J.H."/>
            <person name="Lee C."/>
            <person name="Choi S.-H."/>
            <person name="Park Y.K."/>
            <person name="Yoon S.H."/>
            <person name="Hur C.-G."/>
            <person name="Kang H.-Y."/>
            <person name="Kim D."/>
            <person name="Lee H.H."/>
            <person name="Park K.H."/>
            <person name="Park S.-H."/>
            <person name="Park H.-S."/>
            <person name="Lee H.K."/>
            <person name="Oh T.K."/>
            <person name="Kim J.F."/>
        </authorList>
    </citation>
    <scope>NUCLEOTIDE SEQUENCE [LARGE SCALE GENOMIC DNA]</scope>
    <source>
        <strain evidence="5 6">KCTC 2396</strain>
    </source>
</reference>
<dbReference type="OrthoDB" id="9764688at2"/>
<dbReference type="EMBL" id="CP000155">
    <property type="protein sequence ID" value="ABC27101.1"/>
    <property type="molecule type" value="Genomic_DNA"/>
</dbReference>
<feature type="chain" id="PRO_5004215750" evidence="3">
    <location>
        <begin position="22"/>
        <end position="459"/>
    </location>
</feature>
<evidence type="ECO:0000256" key="1">
    <source>
        <dbReference type="ARBA" id="ARBA00004196"/>
    </source>
</evidence>
<gene>
    <name evidence="5" type="ordered locus">HCH_00183</name>
</gene>
<dbReference type="RefSeq" id="WP_011394178.1">
    <property type="nucleotide sequence ID" value="NC_007645.1"/>
</dbReference>
<dbReference type="GO" id="GO:0030313">
    <property type="term" value="C:cell envelope"/>
    <property type="evidence" value="ECO:0007669"/>
    <property type="project" value="UniProtKB-SubCell"/>
</dbReference>
<dbReference type="eggNOG" id="COG3487">
    <property type="taxonomic scope" value="Bacteria"/>
</dbReference>
<dbReference type="Gene3D" id="1.20.1420.20">
    <property type="entry name" value="M75 peptidase, HXXE motif"/>
    <property type="match status" value="1"/>
</dbReference>
<dbReference type="HOGENOM" id="CLU_048993_0_0_6"/>
<organism evidence="5 6">
    <name type="scientific">Hahella chejuensis (strain KCTC 2396)</name>
    <dbReference type="NCBI Taxonomy" id="349521"/>
    <lineage>
        <taxon>Bacteria</taxon>
        <taxon>Pseudomonadati</taxon>
        <taxon>Pseudomonadota</taxon>
        <taxon>Gammaproteobacteria</taxon>
        <taxon>Oceanospirillales</taxon>
        <taxon>Hahellaceae</taxon>
        <taxon>Hahella</taxon>
    </lineage>
</organism>
<evidence type="ECO:0000259" key="4">
    <source>
        <dbReference type="Pfam" id="PF09375"/>
    </source>
</evidence>
<dbReference type="Proteomes" id="UP000000238">
    <property type="component" value="Chromosome"/>
</dbReference>
<evidence type="ECO:0000313" key="6">
    <source>
        <dbReference type="Proteomes" id="UP000000238"/>
    </source>
</evidence>
<dbReference type="CDD" id="cd14657">
    <property type="entry name" value="Imelysin_IrpA-like"/>
    <property type="match status" value="1"/>
</dbReference>
<protein>
    <submittedName>
        <fullName evidence="5">Uncharacterized iron-regulated protein</fullName>
    </submittedName>
</protein>
<sequence length="459" mass="48683">MMRPCKLAAAFAVPLLMSACAGHQASSTSQVVEPKQVVDHFANMAHAMYADSLQAATQLNKSIDVFLATPTQANLDAAKAAYAQARVPYQQSEVLRFDVENGHVTEGLDADGGLASIDAWEGQVNAWPLDEALIDYVSGSYEGEYNSPKNIINSTGVFTVGGQSIDISTITPELIAGMNEIGGAEANVTSGVHAIEFLLWGQDLNGTGPGAGARPVSDYYTDSSQGACTSGDKKSDYKICQRRAQYLKAAADLLVSDLQAMEAEWTPAAGAKKGTLRNDFLTRGDGLQRILDSMGDMAIGELASERMKVAILFGSTEDEHDCFSDLTHIAIYNNAMGVVDAYRGSYARLDGSVVSGPSIADLVAHHNPALKQQMDEHMSLIESRMRAIVDKAEAKSGGKKFDQLVGGSAEDKKLVLDAAAALVSLEEPLSEGVSKVLALSLQEFDAGTCPTEDVGDCES</sequence>
<comment type="subcellular location">
    <subcellularLocation>
        <location evidence="1">Cell envelope</location>
    </subcellularLocation>
</comment>
<proteinExistence type="predicted"/>
<evidence type="ECO:0000313" key="5">
    <source>
        <dbReference type="EMBL" id="ABC27101.1"/>
    </source>
</evidence>
<evidence type="ECO:0000256" key="2">
    <source>
        <dbReference type="ARBA" id="ARBA00022729"/>
    </source>
</evidence>
<keyword evidence="2 3" id="KW-0732">Signal</keyword>
<dbReference type="KEGG" id="hch:HCH_00183"/>
<keyword evidence="6" id="KW-1185">Reference proteome</keyword>
<dbReference type="STRING" id="349521.HCH_00183"/>
<name>Q2SQH3_HAHCH</name>
<feature type="domain" description="Imelysin-like" evidence="4">
    <location>
        <begin position="45"/>
        <end position="427"/>
    </location>
</feature>
<feature type="signal peptide" evidence="3">
    <location>
        <begin position="1"/>
        <end position="21"/>
    </location>
</feature>
<dbReference type="AlphaFoldDB" id="Q2SQH3"/>
<dbReference type="Pfam" id="PF09375">
    <property type="entry name" value="Peptidase_M75"/>
    <property type="match status" value="1"/>
</dbReference>
<accession>Q2SQH3</accession>
<dbReference type="InterPro" id="IPR018976">
    <property type="entry name" value="Imelysin-like"/>
</dbReference>
<evidence type="ECO:0000256" key="3">
    <source>
        <dbReference type="SAM" id="SignalP"/>
    </source>
</evidence>
<dbReference type="InterPro" id="IPR038352">
    <property type="entry name" value="Imelysin_sf"/>
</dbReference>